<evidence type="ECO:0000256" key="1">
    <source>
        <dbReference type="ARBA" id="ARBA00004479"/>
    </source>
</evidence>
<dbReference type="GO" id="GO:0042105">
    <property type="term" value="C:alpha-beta T cell receptor complex"/>
    <property type="evidence" value="ECO:0007669"/>
    <property type="project" value="TreeGrafter"/>
</dbReference>
<dbReference type="Proteomes" id="UP001295444">
    <property type="component" value="Chromosome 10"/>
</dbReference>
<keyword evidence="15" id="KW-1185">Reference proteome</keyword>
<evidence type="ECO:0000256" key="6">
    <source>
        <dbReference type="ARBA" id="ARBA00023136"/>
    </source>
</evidence>
<evidence type="ECO:0000259" key="13">
    <source>
        <dbReference type="Pfam" id="PF16680"/>
    </source>
</evidence>
<keyword evidence="3 12" id="KW-0812">Transmembrane</keyword>
<sequence>MFFFFYLSLFVPFPLLLTLIYCLSDIIKVEEFNGKLYLKCPKNATSWLLDNEIIDDMDGTDKLDLGSIWDDPRGYYSCKYDDKVLSLTVYVRMCQNCIEVNTGTISGFLVADLIMIVLIAMAVYFVSGSETRRPARASDKQMLIQNEDPYQKLHNRQESAYSQLNNRK</sequence>
<accession>A0AAD1T5B5</accession>
<evidence type="ECO:0000256" key="2">
    <source>
        <dbReference type="ARBA" id="ARBA00022553"/>
    </source>
</evidence>
<keyword evidence="9" id="KW-0325">Glycoprotein</keyword>
<evidence type="ECO:0000256" key="12">
    <source>
        <dbReference type="SAM" id="Phobius"/>
    </source>
</evidence>
<comment type="subcellular location">
    <subcellularLocation>
        <location evidence="1">Membrane</location>
        <topology evidence="1">Single-pass type I membrane protein</topology>
    </subcellularLocation>
</comment>
<evidence type="ECO:0000256" key="10">
    <source>
        <dbReference type="ARBA" id="ARBA00023319"/>
    </source>
</evidence>
<feature type="region of interest" description="Disordered" evidence="11">
    <location>
        <begin position="146"/>
        <end position="168"/>
    </location>
</feature>
<keyword evidence="10" id="KW-0393">Immunoglobulin domain</keyword>
<name>A0AAD1T5B5_PELCU</name>
<dbReference type="PANTHER" id="PTHR10570:SF8">
    <property type="entry name" value="T-CELL SURFACE GLYCOPROTEIN CD3 GAMMA CHAIN"/>
    <property type="match status" value="1"/>
</dbReference>
<reference evidence="14" key="1">
    <citation type="submission" date="2022-03" db="EMBL/GenBank/DDBJ databases">
        <authorList>
            <person name="Alioto T."/>
            <person name="Alioto T."/>
            <person name="Gomez Garrido J."/>
        </authorList>
    </citation>
    <scope>NUCLEOTIDE SEQUENCE</scope>
</reference>
<dbReference type="Gene3D" id="1.10.287.770">
    <property type="entry name" value="YojJ-like"/>
    <property type="match status" value="1"/>
</dbReference>
<feature type="domain" description="CD3 gamma/delta subunit Ig-like" evidence="13">
    <location>
        <begin position="33"/>
        <end position="100"/>
    </location>
</feature>
<dbReference type="Gene3D" id="2.60.40.10">
    <property type="entry name" value="Immunoglobulins"/>
    <property type="match status" value="1"/>
</dbReference>
<feature type="transmembrane region" description="Helical" evidence="12">
    <location>
        <begin position="105"/>
        <end position="126"/>
    </location>
</feature>
<evidence type="ECO:0000256" key="3">
    <source>
        <dbReference type="ARBA" id="ARBA00022692"/>
    </source>
</evidence>
<dbReference type="SUPFAM" id="SSF48726">
    <property type="entry name" value="Immunoglobulin"/>
    <property type="match status" value="1"/>
</dbReference>
<dbReference type="GO" id="GO:0045059">
    <property type="term" value="P:positive thymic T cell selection"/>
    <property type="evidence" value="ECO:0007669"/>
    <property type="project" value="TreeGrafter"/>
</dbReference>
<dbReference type="GO" id="GO:0009897">
    <property type="term" value="C:external side of plasma membrane"/>
    <property type="evidence" value="ECO:0007669"/>
    <property type="project" value="TreeGrafter"/>
</dbReference>
<dbReference type="GO" id="GO:0004888">
    <property type="term" value="F:transmembrane signaling receptor activity"/>
    <property type="evidence" value="ECO:0007669"/>
    <property type="project" value="InterPro"/>
</dbReference>
<organism evidence="14 15">
    <name type="scientific">Pelobates cultripes</name>
    <name type="common">Western spadefoot toad</name>
    <dbReference type="NCBI Taxonomy" id="61616"/>
    <lineage>
        <taxon>Eukaryota</taxon>
        <taxon>Metazoa</taxon>
        <taxon>Chordata</taxon>
        <taxon>Craniata</taxon>
        <taxon>Vertebrata</taxon>
        <taxon>Euteleostomi</taxon>
        <taxon>Amphibia</taxon>
        <taxon>Batrachia</taxon>
        <taxon>Anura</taxon>
        <taxon>Pelobatoidea</taxon>
        <taxon>Pelobatidae</taxon>
        <taxon>Pelobates</taxon>
    </lineage>
</organism>
<dbReference type="PANTHER" id="PTHR10570">
    <property type="entry name" value="T-CELL SURFACE GLYCOPROTEIN CD3 GAMMA CHAIN / DELTA CHAIN"/>
    <property type="match status" value="1"/>
</dbReference>
<dbReference type="PROSITE" id="PS51055">
    <property type="entry name" value="ITAM_1"/>
    <property type="match status" value="1"/>
</dbReference>
<dbReference type="Pfam" id="PF16680">
    <property type="entry name" value="Ig_4"/>
    <property type="match status" value="1"/>
</dbReference>
<dbReference type="InterPro" id="IPR015484">
    <property type="entry name" value="CD3_esu/gsu/dsu"/>
</dbReference>
<feature type="compositionally biased region" description="Polar residues" evidence="11">
    <location>
        <begin position="158"/>
        <end position="168"/>
    </location>
</feature>
<dbReference type="InterPro" id="IPR003110">
    <property type="entry name" value="Phos_immunorcpt_sig_ITAM"/>
</dbReference>
<keyword evidence="6 12" id="KW-0472">Membrane</keyword>
<dbReference type="AlphaFoldDB" id="A0AAD1T5B5"/>
<keyword evidence="2" id="KW-0597">Phosphoprotein</keyword>
<dbReference type="GO" id="GO:0007166">
    <property type="term" value="P:cell surface receptor signaling pathway"/>
    <property type="evidence" value="ECO:0007669"/>
    <property type="project" value="InterPro"/>
</dbReference>
<keyword evidence="4" id="KW-0391">Immunity</keyword>
<evidence type="ECO:0000256" key="11">
    <source>
        <dbReference type="SAM" id="MobiDB-lite"/>
    </source>
</evidence>
<keyword evidence="8" id="KW-0675">Receptor</keyword>
<evidence type="ECO:0000256" key="8">
    <source>
        <dbReference type="ARBA" id="ARBA00023170"/>
    </source>
</evidence>
<evidence type="ECO:0000313" key="14">
    <source>
        <dbReference type="EMBL" id="CAH2319581.1"/>
    </source>
</evidence>
<dbReference type="InterPro" id="IPR036179">
    <property type="entry name" value="Ig-like_dom_sf"/>
</dbReference>
<keyword evidence="5 12" id="KW-1133">Transmembrane helix</keyword>
<proteinExistence type="predicted"/>
<dbReference type="EMBL" id="OW240921">
    <property type="protein sequence ID" value="CAH2319581.1"/>
    <property type="molecule type" value="Genomic_DNA"/>
</dbReference>
<keyword evidence="7" id="KW-1015">Disulfide bond</keyword>
<gene>
    <name evidence="14" type="ORF">PECUL_23A031593</name>
</gene>
<evidence type="ECO:0000256" key="4">
    <source>
        <dbReference type="ARBA" id="ARBA00022859"/>
    </source>
</evidence>
<evidence type="ECO:0000256" key="7">
    <source>
        <dbReference type="ARBA" id="ARBA00023157"/>
    </source>
</evidence>
<protein>
    <submittedName>
        <fullName evidence="14">T-cell surface glyco CD3 delta chain, partial</fullName>
    </submittedName>
</protein>
<dbReference type="InterPro" id="IPR032052">
    <property type="entry name" value="Ig_4"/>
</dbReference>
<evidence type="ECO:0000256" key="5">
    <source>
        <dbReference type="ARBA" id="ARBA00022989"/>
    </source>
</evidence>
<dbReference type="InterPro" id="IPR013783">
    <property type="entry name" value="Ig-like_fold"/>
</dbReference>
<evidence type="ECO:0000313" key="15">
    <source>
        <dbReference type="Proteomes" id="UP001295444"/>
    </source>
</evidence>
<evidence type="ECO:0000256" key="9">
    <source>
        <dbReference type="ARBA" id="ARBA00023180"/>
    </source>
</evidence>